<evidence type="ECO:0000313" key="4">
    <source>
        <dbReference type="EMBL" id="RED38585.1"/>
    </source>
</evidence>
<evidence type="ECO:0000256" key="1">
    <source>
        <dbReference type="ARBA" id="ARBA00022737"/>
    </source>
</evidence>
<feature type="domain" description="HYR" evidence="3">
    <location>
        <begin position="1896"/>
        <end position="1988"/>
    </location>
</feature>
<keyword evidence="1" id="KW-0677">Repeat</keyword>
<dbReference type="PANTHER" id="PTHR24273">
    <property type="entry name" value="FI04643P-RELATED"/>
    <property type="match status" value="1"/>
</dbReference>
<keyword evidence="5" id="KW-1185">Reference proteome</keyword>
<organism evidence="4 5">
    <name type="scientific">Winogradskyella eximia</name>
    <dbReference type="NCBI Taxonomy" id="262006"/>
    <lineage>
        <taxon>Bacteria</taxon>
        <taxon>Pseudomonadati</taxon>
        <taxon>Bacteroidota</taxon>
        <taxon>Flavobacteriia</taxon>
        <taxon>Flavobacteriales</taxon>
        <taxon>Flavobacteriaceae</taxon>
        <taxon>Winogradskyella</taxon>
    </lineage>
</organism>
<dbReference type="PANTHER" id="PTHR24273:SF32">
    <property type="entry name" value="HYALIN"/>
    <property type="match status" value="1"/>
</dbReference>
<sequence length="3416" mass="359908">MKNNFTSIFFKLLTICVVSLLFIDNGFAQERFDKESDYWPKTAKLSQKERKDYMEVLNKRAKTYNENKSFSNYSQRSSETNPVGTCNVITCGSFNAIDISPNNNGLPQDFQTAVDGSAYAADIVYDCWNDQGTVDYSEGQYISYSNIDANIDTPAIISPSPDGGGFSIFSYKFEGIEQDLTVLPNATYRVCFEIAVIPRYSNSDGSFVEFSPDLNFGIGSGGIQITDPLTYNEDDLTVHPLTDFPNSLSTATTGPFQNPGGWTEINPYWETICITFQSDNSGTVNVFYQTQTPGKSVVLVDGLRLSLEGYSVPPTIAEENIETGNIATDVFCDSFSVDLNSYITSTGPGGSELTWSTSPDPLNTSEHLSDTVVSSPGTYYVSYYNPVDLCASPAGSINLMITDLSASVGSKSDANCVGDSNGSVIISATNGNPPYSYTIDGGSSQTSNTFNNLDIGNHLVEVTDSNNCSVSVNFDINVNDTEAPTASNLDSISVQCIDDVPEYNIEDVDDEMDNVTTHPVVSFISDVSNNLSCPETITRTYSVTDDCGNSINVTQLITINDTIPPTIDTPASEIMIECGVTPAGTLQNWLDTNGGAMASDNCGNITWSNNYNTGVSDCSESTTVIFTATDHCGNTATTRATYVIQDTTPPVITNVASNQSVECNIDSNATQSIQNWLDTNGGATATDDCSAIIWTNNFTSLSGGCGETGSATVTFTATDGCGNSTSTTATFNNSDTTNPVAPNAPGDLNLQCIDEVPSPGQLTATDNCMNNISATGVDNIDNSNPCNITIVRTWTFIDDCGNSSSVSQNITVADTTAPTFTVPADLNIECDVDANDLTITGDVTNEKDNCSSGLNATYTDSVANGSCANTETITRTWSLTDDCNNTTRHVQIINVVDTTAPTLTIPSNVTVECTDPTDPSATGTATGSDSCGNVTISYNDTSYANCGNTEKIKRTWTATDDCGNTRSRNQIITVKDTTPPTIDTPASPIMIECGVTPDGTLQAWLDNNGGAVASDNCGNVTWSNNYNAGISDCSSSITVIFTASDDCGNTSTTSATYTIQDTTPPVITISASDQIIECNIDSNATENIQNWLNSNGGATATDDCSEIIWTNNFTSLSGGCGETGSATVTFTATDGCGNSTTTTATFNNSDTTNPVAPNAPADSYFNCIDDVPTPGQLTATDNCMSNITVTGVDSVDNSNPCNITIVRTWTFIDDCGNSSSVSQNIIVADTVAPTFTVPADITIQCGEDTSSANTGDVTNEKDNCSSGLQATYTDSVTNGSCTNAETITRTWSLTDDCNNTTTRVQTISVVDTTAPTLNIPSDVTIECTNPTAPSATGTATGSDSCGNATITYNDSSAANCGYTETITRTWTATDDCGNTTSLDQIITIEDTTPPTMDTSASNIMIECGVTPSGTLQAWLDNNGGALASDNCGSVTWSNNYSDGVSDCSSSTTVIFTATDDCGNTSTTSAAYTIQDTTPPVITSAASDKTIECNIDSSSTQSIQNWLDTNGGATATDDCSTVIWSNNFTSLSGGCGETGSATVTFTATDGCGNSTSTTATFNNSDTTNPVPPSAPIDLTFQCIDEVPSPGQLTASDNCMNNISATGVDNIDNSNPCNIIIVRTWTFIDDCGNSSSVSQNITVADTTDPTFSAPADVTIECGVDTNDLTITGDVTNENDNCSSGLNATYSDSIANGSCANSKTITRTWSLTDDCNNTTTHVQTINVIDTTAPTFTAPADITIECDVDATDLAITGYVTNIVDNCSTNLRAIYTDTIADGSCANASVITRTWSLKDDCDNTTTLIQSITVQDTTAPIIDNTGIQNIEIQCGVTPDGTLENWLDNNAGATASDFCGNITWSNDYAMNTDVDCANGAITVIFTATDDCGNTATTSATYAIQDTTPPVITTAASDQTIECNIDGGVTEDFITWLATNGGANAADNCSGVIWSHNFSTLSDGCGETGSATVTFTATDGCGNSATTTATFNSVDTTNPVAPNAPDDLTFQCIDEVPNPGQLTASDNCMDNITVTGVDAIDNSDPCQITIVRTWTFMDDCGNSSSVSQNIIVADTTAPTITVPADITIQCGADESSANTGEATGSDNCNNLTITYSDTDTSSCGNTKTITRTWTVTDGCNNSVSDTQTINVIDTTDPSFNESLPTNITVDSNSIPTLLVLTASDNCDDNIDVIFSETLVGSNCNTSYTIERNWSAEDDCGNDIEHTQIINVNHTVLSITLNSKIDVNCFGLDTGAIDIDVNGGLPPYSYSWSNGATSQDLTDIGAGNYTITVEDNNGCTVSKSFYISEPATPLSLTIDKVNATSIRGCIDGTATANVSGGTSPYSYEWTSSANNQTTQTATNLPVGIHSVVVTDNNGCKTVESIEITCTDDCDTALTTGTTTNVLCFGDATGATSISASSVINPTATFTFTWSNGQTDTGVTSSAIADVIAGNYTVSVTMDGSVCEPVVQTITIAQPTEALGLTINKVNATSIQGCTDGTATPVVSGGTPPYTYLWSASANNQTTANASDLPVGDHTLVVTDANGCSTSQIISITCTDDCDTALTTGTTTNVLCFGDATGATSVSASSVINPTATFTFTWSNGQTDTGVTSSAIADVIAGNYTVSVTMDGSVCEPVVQTITIAQPSDELSGSITQIANSECNTENTGSLTAQGIGGTPPYTYSIDNGATLQLEGFFENLGPGTYPVLITDANGCTFIITTNNTILINDNENPTISVPNTLTISGCDIDVITSTNAVFPFNDTQYIDVTGIFDSNPNYNASDDFNISSITYIDTITSTDNCPIIISRTFTVTDNCNNSTTFVQTITVQDTTPPTIDDSAIENITIECGITLEATLEDWLANNAGATATDNCSTVTWTNNYDSNTTIDCDNGSIEVIFSATDECGNIATTTASYSLVDTLAPILTVPLNVTIECDEDSSPENTGLGKAIDECDISVEVTYEDIVETECGNTKTIRRVWTATDSCGNSATGEQIVTVEDSTAPTFTVPADITIECDVNIADLTLTGDVTDEADNCSADLEAEYADSTIDGNCPNYFVITRTWTLTDECDNVTTHEQLITVQDTTAPSFNETLPSDITVECDAVPEAETLTATDNCGTAEVNFVELITNGDCTGYYLIERRWTSIDSCDNVTEHTQFISVQDTTAPTVTTPFDENIIVACDDVPAVPSLEFEDSCSNNIEVVFDEESTQSNNYEDYNIIRTWTVSDDCGNTSEITQNIAVEVSNAITAYDTSRCILDTEFDLFDLLTGDFNMDGTWSVIAGDAVIDGSLFDPSSAEVGVYTFLYSITDGPCPTEKEVNVTLDDDCVVLACGEDDIVISKTVTANGDPYNEFFTISGVEDCEFVIELQIFNRWGAEIYKSNNYKNDWNGNAHSSSVGSSGKVPTGTYFYIINIRESGIAPITGPIYVATN</sequence>
<accession>A0A3D9GQ43</accession>
<dbReference type="EMBL" id="QRDV01000010">
    <property type="protein sequence ID" value="RED38585.1"/>
    <property type="molecule type" value="Genomic_DNA"/>
</dbReference>
<protein>
    <submittedName>
        <fullName evidence="4">Gliding motility-associated-like protein</fullName>
    </submittedName>
</protein>
<dbReference type="Pfam" id="PF23237">
    <property type="entry name" value="HYR_4C"/>
    <property type="match status" value="4"/>
</dbReference>
<comment type="caution">
    <text evidence="4">The sequence shown here is derived from an EMBL/GenBank/DDBJ whole genome shotgun (WGS) entry which is preliminary data.</text>
</comment>
<reference evidence="4 5" key="1">
    <citation type="submission" date="2018-07" db="EMBL/GenBank/DDBJ databases">
        <title>Genomic Encyclopedia of Type Strains, Phase III (KMG-III): the genomes of soil and plant-associated and newly described type strains.</title>
        <authorList>
            <person name="Whitman W."/>
        </authorList>
    </citation>
    <scope>NUCLEOTIDE SEQUENCE [LARGE SCALE GENOMIC DNA]</scope>
    <source>
        <strain evidence="4 5">CECT 7946</strain>
    </source>
</reference>
<gene>
    <name evidence="4" type="ORF">DFQ10_11092</name>
</gene>
<dbReference type="InterPro" id="IPR025667">
    <property type="entry name" value="SprB_repeat"/>
</dbReference>
<dbReference type="InterPro" id="IPR003410">
    <property type="entry name" value="HYR_dom"/>
</dbReference>
<evidence type="ECO:0000313" key="5">
    <source>
        <dbReference type="Proteomes" id="UP000256980"/>
    </source>
</evidence>
<dbReference type="RefSeq" id="WP_115818728.1">
    <property type="nucleotide sequence ID" value="NZ_QRDV01000010.1"/>
</dbReference>
<dbReference type="Pfam" id="PF13585">
    <property type="entry name" value="CHU_C"/>
    <property type="match status" value="1"/>
</dbReference>
<proteinExistence type="predicted"/>
<dbReference type="PROSITE" id="PS50825">
    <property type="entry name" value="HYR"/>
    <property type="match status" value="2"/>
</dbReference>
<feature type="domain" description="HYR" evidence="3">
    <location>
        <begin position="645"/>
        <end position="737"/>
    </location>
</feature>
<dbReference type="Proteomes" id="UP000256980">
    <property type="component" value="Unassembled WGS sequence"/>
</dbReference>
<evidence type="ECO:0000259" key="3">
    <source>
        <dbReference type="PROSITE" id="PS50825"/>
    </source>
</evidence>
<evidence type="ECO:0000256" key="2">
    <source>
        <dbReference type="SAM" id="SignalP"/>
    </source>
</evidence>
<dbReference type="Pfam" id="PF13573">
    <property type="entry name" value="SprB"/>
    <property type="match status" value="5"/>
</dbReference>
<dbReference type="OrthoDB" id="599464at2"/>
<name>A0A3D9GQ43_9FLAO</name>
<feature type="signal peptide" evidence="2">
    <location>
        <begin position="1"/>
        <end position="28"/>
    </location>
</feature>
<dbReference type="Gene3D" id="2.60.40.740">
    <property type="match status" value="2"/>
</dbReference>
<keyword evidence="2" id="KW-0732">Signal</keyword>
<dbReference type="InterPro" id="IPR057078">
    <property type="entry name" value="HYR-4C"/>
</dbReference>
<feature type="chain" id="PRO_5017623742" evidence="2">
    <location>
        <begin position="29"/>
        <end position="3416"/>
    </location>
</feature>